<dbReference type="Gene3D" id="1.10.150.130">
    <property type="match status" value="1"/>
</dbReference>
<protein>
    <submittedName>
        <fullName evidence="6">Putative site-specific recombinase</fullName>
    </submittedName>
</protein>
<evidence type="ECO:0000313" key="7">
    <source>
        <dbReference type="Proteomes" id="UP000016568"/>
    </source>
</evidence>
<dbReference type="InterPro" id="IPR010998">
    <property type="entry name" value="Integrase_recombinase_N"/>
</dbReference>
<name>U2ZUF2_9SPHN</name>
<dbReference type="SUPFAM" id="SSF56349">
    <property type="entry name" value="DNA breaking-rejoining enzymes"/>
    <property type="match status" value="1"/>
</dbReference>
<dbReference type="InterPro" id="IPR013762">
    <property type="entry name" value="Integrase-like_cat_sf"/>
</dbReference>
<keyword evidence="7" id="KW-1185">Reference proteome</keyword>
<comment type="similarity">
    <text evidence="1">Belongs to the 'phage' integrase family.</text>
</comment>
<dbReference type="GO" id="GO:0015074">
    <property type="term" value="P:DNA integration"/>
    <property type="evidence" value="ECO:0007669"/>
    <property type="project" value="UniProtKB-KW"/>
</dbReference>
<evidence type="ECO:0000256" key="2">
    <source>
        <dbReference type="ARBA" id="ARBA00022908"/>
    </source>
</evidence>
<feature type="domain" description="Tyr recombinase" evidence="5">
    <location>
        <begin position="277"/>
        <end position="472"/>
    </location>
</feature>
<gene>
    <name evidence="6" type="ORF">NT2_04_04220</name>
</gene>
<dbReference type="GO" id="GO:0003677">
    <property type="term" value="F:DNA binding"/>
    <property type="evidence" value="ECO:0007669"/>
    <property type="project" value="UniProtKB-KW"/>
</dbReference>
<dbReference type="GO" id="GO:0006310">
    <property type="term" value="P:DNA recombination"/>
    <property type="evidence" value="ECO:0007669"/>
    <property type="project" value="UniProtKB-KW"/>
</dbReference>
<dbReference type="Proteomes" id="UP000016568">
    <property type="component" value="Unassembled WGS sequence"/>
</dbReference>
<dbReference type="InterPro" id="IPR002104">
    <property type="entry name" value="Integrase_catalytic"/>
</dbReference>
<dbReference type="eggNOG" id="COG0582">
    <property type="taxonomic scope" value="Bacteria"/>
</dbReference>
<dbReference type="RefSeq" id="WP_021689916.1">
    <property type="nucleotide sequence ID" value="NZ_BASZ01000004.1"/>
</dbReference>
<dbReference type="InterPro" id="IPR046668">
    <property type="entry name" value="DUF6538"/>
</dbReference>
<accession>U2ZUF2</accession>
<dbReference type="Gene3D" id="1.10.443.10">
    <property type="entry name" value="Intergrase catalytic core"/>
    <property type="match status" value="1"/>
</dbReference>
<evidence type="ECO:0000256" key="1">
    <source>
        <dbReference type="ARBA" id="ARBA00008857"/>
    </source>
</evidence>
<keyword evidence="2" id="KW-0229">DNA integration</keyword>
<dbReference type="InterPro" id="IPR004107">
    <property type="entry name" value="Integrase_SAM-like_N"/>
</dbReference>
<proteinExistence type="inferred from homology"/>
<evidence type="ECO:0000259" key="5">
    <source>
        <dbReference type="PROSITE" id="PS51898"/>
    </source>
</evidence>
<dbReference type="InterPro" id="IPR011010">
    <property type="entry name" value="DNA_brk_join_enz"/>
</dbReference>
<evidence type="ECO:0000313" key="6">
    <source>
        <dbReference type="EMBL" id="GAD49009.1"/>
    </source>
</evidence>
<dbReference type="EMBL" id="BASZ01000004">
    <property type="protein sequence ID" value="GAD49009.1"/>
    <property type="molecule type" value="Genomic_DNA"/>
</dbReference>
<dbReference type="PANTHER" id="PTHR30629:SF2">
    <property type="entry name" value="PROPHAGE INTEGRASE INTS-RELATED"/>
    <property type="match status" value="1"/>
</dbReference>
<evidence type="ECO:0000256" key="4">
    <source>
        <dbReference type="ARBA" id="ARBA00023172"/>
    </source>
</evidence>
<organism evidence="6 7">
    <name type="scientific">Caenibius tardaugens NBRC 16725</name>
    <dbReference type="NCBI Taxonomy" id="1219035"/>
    <lineage>
        <taxon>Bacteria</taxon>
        <taxon>Pseudomonadati</taxon>
        <taxon>Pseudomonadota</taxon>
        <taxon>Alphaproteobacteria</taxon>
        <taxon>Sphingomonadales</taxon>
        <taxon>Erythrobacteraceae</taxon>
        <taxon>Caenibius</taxon>
    </lineage>
</organism>
<dbReference type="InterPro" id="IPR050808">
    <property type="entry name" value="Phage_Integrase"/>
</dbReference>
<comment type="caution">
    <text evidence="6">The sequence shown here is derived from an EMBL/GenBank/DDBJ whole genome shotgun (WGS) entry which is preliminary data.</text>
</comment>
<keyword evidence="3" id="KW-0238">DNA-binding</keyword>
<dbReference type="Pfam" id="PF02899">
    <property type="entry name" value="Phage_int_SAM_1"/>
    <property type="match status" value="1"/>
</dbReference>
<dbReference type="AlphaFoldDB" id="U2ZUF2"/>
<dbReference type="PROSITE" id="PS51898">
    <property type="entry name" value="TYR_RECOMBINASE"/>
    <property type="match status" value="1"/>
</dbReference>
<sequence length="479" mass="53479">MCSYLDQVGSTYYFRRAVPKDLLGFFKTSSGKPRTEWKFSLGVKDRESAKRQLRPHEVETDDLIDAARHELARTSTEAPEVSLRPQRELEEEAARGFLEEESRKRREARSDLRTLWRIRRHTSTAMLAPEEAAAIDLLREQDAELAALRQAVSVLNAGNQRLGIAPINETSTSSRIELGVLFDRYAVSGAAKPKTVRKWRRAVEKLIEHLGHDDARHVTRADMNAWIARLVAEGLSRKTIVDGYLPAIRAAFAIAHDDGELPANPAAGLTVRAPKPVKPRERDHSDGEAATILRAALQPQPPKLTKHHALARRWVPWLCAYTGARVGEMTQLRAMDIQKEGGIWYVLISPEADGGVKTNEARKVPLHSHLVEQGITQLAKAGDATPLFYRQGAGNEINPASKIRASDLAKWVRSLGIITPQPNHGWRHRFKTQSRAAGIPEHIADKIQGHAPRHEGGKYGSVPLATLRDAIEKLPRYQF</sequence>
<dbReference type="PANTHER" id="PTHR30629">
    <property type="entry name" value="PROPHAGE INTEGRASE"/>
    <property type="match status" value="1"/>
</dbReference>
<dbReference type="KEGG" id="ntd:EGO55_08175"/>
<evidence type="ECO:0000256" key="3">
    <source>
        <dbReference type="ARBA" id="ARBA00023125"/>
    </source>
</evidence>
<dbReference type="OrthoDB" id="9784724at2"/>
<dbReference type="Pfam" id="PF00589">
    <property type="entry name" value="Phage_integrase"/>
    <property type="match status" value="1"/>
</dbReference>
<dbReference type="Pfam" id="PF20172">
    <property type="entry name" value="DUF6538"/>
    <property type="match status" value="1"/>
</dbReference>
<reference evidence="6 7" key="1">
    <citation type="submission" date="2013-09" db="EMBL/GenBank/DDBJ databases">
        <title>Whole genome shotgun sequence of Novosphingobium tardaugens NBRC 16725.</title>
        <authorList>
            <person name="Isaki S."/>
            <person name="Hosoyama A."/>
            <person name="Tsuchikane K."/>
            <person name="Katsumata H."/>
            <person name="Ando Y."/>
            <person name="Yamazaki S."/>
            <person name="Fujita N."/>
        </authorList>
    </citation>
    <scope>NUCLEOTIDE SEQUENCE [LARGE SCALE GENOMIC DNA]</scope>
    <source>
        <strain evidence="6 7">NBRC 16725</strain>
    </source>
</reference>
<keyword evidence="4" id="KW-0233">DNA recombination</keyword>